<feature type="transmembrane region" description="Helical" evidence="6">
    <location>
        <begin position="90"/>
        <end position="109"/>
    </location>
</feature>
<dbReference type="EMBL" id="BAABAE010000003">
    <property type="protein sequence ID" value="GAA3738136.1"/>
    <property type="molecule type" value="Genomic_DNA"/>
</dbReference>
<evidence type="ECO:0000256" key="4">
    <source>
        <dbReference type="ARBA" id="ARBA00023136"/>
    </source>
</evidence>
<reference evidence="9" key="1">
    <citation type="journal article" date="2019" name="Int. J. Syst. Evol. Microbiol.">
        <title>The Global Catalogue of Microorganisms (GCM) 10K type strain sequencing project: providing services to taxonomists for standard genome sequencing and annotation.</title>
        <authorList>
            <consortium name="The Broad Institute Genomics Platform"/>
            <consortium name="The Broad Institute Genome Sequencing Center for Infectious Disease"/>
            <person name="Wu L."/>
            <person name="Ma J."/>
        </authorList>
    </citation>
    <scope>NUCLEOTIDE SEQUENCE [LARGE SCALE GENOMIC DNA]</scope>
    <source>
        <strain evidence="9">JCM 16949</strain>
    </source>
</reference>
<comment type="subcellular location">
    <subcellularLocation>
        <location evidence="1">Membrane</location>
        <topology evidence="1">Multi-pass membrane protein</topology>
    </subcellularLocation>
</comment>
<evidence type="ECO:0000256" key="6">
    <source>
        <dbReference type="SAM" id="Phobius"/>
    </source>
</evidence>
<feature type="transmembrane region" description="Helical" evidence="6">
    <location>
        <begin position="175"/>
        <end position="196"/>
    </location>
</feature>
<dbReference type="InterPro" id="IPR013525">
    <property type="entry name" value="ABC2_TM"/>
</dbReference>
<feature type="transmembrane region" description="Helical" evidence="6">
    <location>
        <begin position="148"/>
        <end position="169"/>
    </location>
</feature>
<evidence type="ECO:0000256" key="5">
    <source>
        <dbReference type="ARBA" id="ARBA00023251"/>
    </source>
</evidence>
<dbReference type="Proteomes" id="UP001501004">
    <property type="component" value="Unassembled WGS sequence"/>
</dbReference>
<evidence type="ECO:0000256" key="1">
    <source>
        <dbReference type="ARBA" id="ARBA00004141"/>
    </source>
</evidence>
<comment type="caution">
    <text evidence="8">The sequence shown here is derived from an EMBL/GenBank/DDBJ whole genome shotgun (WGS) entry which is preliminary data.</text>
</comment>
<dbReference type="PIRSF" id="PIRSF006648">
    <property type="entry name" value="DrrB"/>
    <property type="match status" value="1"/>
</dbReference>
<name>A0ABP7FHV0_9MICO</name>
<evidence type="ECO:0000313" key="8">
    <source>
        <dbReference type="EMBL" id="GAA3738136.1"/>
    </source>
</evidence>
<dbReference type="PRINTS" id="PR00164">
    <property type="entry name" value="ABC2TRNSPORT"/>
</dbReference>
<keyword evidence="3 6" id="KW-1133">Transmembrane helix</keyword>
<keyword evidence="5" id="KW-0046">Antibiotic resistance</keyword>
<evidence type="ECO:0000259" key="7">
    <source>
        <dbReference type="Pfam" id="PF01061"/>
    </source>
</evidence>
<protein>
    <submittedName>
        <fullName evidence="8">ABC transporter permease</fullName>
    </submittedName>
</protein>
<keyword evidence="9" id="KW-1185">Reference proteome</keyword>
<dbReference type="InterPro" id="IPR051784">
    <property type="entry name" value="Nod_factor_ABC_transporter"/>
</dbReference>
<feature type="transmembrane region" description="Helical" evidence="6">
    <location>
        <begin position="208"/>
        <end position="241"/>
    </location>
</feature>
<dbReference type="InterPro" id="IPR000412">
    <property type="entry name" value="ABC_2_transport"/>
</dbReference>
<evidence type="ECO:0000313" key="9">
    <source>
        <dbReference type="Proteomes" id="UP001501004"/>
    </source>
</evidence>
<feature type="transmembrane region" description="Helical" evidence="6">
    <location>
        <begin position="55"/>
        <end position="78"/>
    </location>
</feature>
<keyword evidence="2 6" id="KW-0812">Transmembrane</keyword>
<dbReference type="PANTHER" id="PTHR43229">
    <property type="entry name" value="NODULATION PROTEIN J"/>
    <property type="match status" value="1"/>
</dbReference>
<dbReference type="RefSeq" id="WP_344754796.1">
    <property type="nucleotide sequence ID" value="NZ_BAABAE010000003.1"/>
</dbReference>
<dbReference type="PANTHER" id="PTHR43229:SF2">
    <property type="entry name" value="NODULATION PROTEIN J"/>
    <property type="match status" value="1"/>
</dbReference>
<sequence length="292" mass="31894">MTHSSPVGSSSSPVELAETPTATARAIAAGVKPRAYGGWYVAEHRLKVMRGYLQTMIATGIGTPLLYLYALGVGLATLVDANMGAGGSQVSYLIFVAPALLCSAALTAATEEFSYPIMLGFKWNPTFFGMNAAPMQGGQIINGVTYSVIIRLVAQSIVYYLFMLLFGAIPGPLGWLVIVVGVMTGMALGTMLMAYATHLEEDKGQFNYIMRFGVIPMTLFSGTFFPLSTLPVWLHWIGWISPLWHGTELSRVLSYGYEEPIWLSAIHVVYLVALTILGWWLARRLAVRRLNK</sequence>
<accession>A0ABP7FHV0</accession>
<dbReference type="Pfam" id="PF01061">
    <property type="entry name" value="ABC2_membrane"/>
    <property type="match status" value="1"/>
</dbReference>
<evidence type="ECO:0000256" key="3">
    <source>
        <dbReference type="ARBA" id="ARBA00022989"/>
    </source>
</evidence>
<proteinExistence type="predicted"/>
<feature type="domain" description="ABC-2 type transporter transmembrane" evidence="7">
    <location>
        <begin position="58"/>
        <end position="252"/>
    </location>
</feature>
<feature type="transmembrane region" description="Helical" evidence="6">
    <location>
        <begin position="261"/>
        <end position="282"/>
    </location>
</feature>
<evidence type="ECO:0000256" key="2">
    <source>
        <dbReference type="ARBA" id="ARBA00022692"/>
    </source>
</evidence>
<organism evidence="8 9">
    <name type="scientific">Leifsonella bigeumensis</name>
    <dbReference type="NCBI Taxonomy" id="433643"/>
    <lineage>
        <taxon>Bacteria</taxon>
        <taxon>Bacillati</taxon>
        <taxon>Actinomycetota</taxon>
        <taxon>Actinomycetes</taxon>
        <taxon>Micrococcales</taxon>
        <taxon>Microbacteriaceae</taxon>
        <taxon>Leifsonella</taxon>
    </lineage>
</organism>
<gene>
    <name evidence="8" type="ORF">GCM10022239_12210</name>
</gene>
<keyword evidence="4 6" id="KW-0472">Membrane</keyword>